<comment type="similarity">
    <text evidence="2 8">Belongs to the extradiol ring-cleavage dioxygenase family.</text>
</comment>
<gene>
    <name evidence="10" type="ORF">F4V43_11120</name>
</gene>
<protein>
    <submittedName>
        <fullName evidence="10">VOC family protein</fullName>
    </submittedName>
</protein>
<evidence type="ECO:0000256" key="7">
    <source>
        <dbReference type="ARBA" id="ARBA00023004"/>
    </source>
</evidence>
<dbReference type="InterPro" id="IPR000486">
    <property type="entry name" value="Xdiol_ring_cleave_dOase_1/2"/>
</dbReference>
<dbReference type="InterPro" id="IPR018146">
    <property type="entry name" value="Glyoxalase_1_CS"/>
</dbReference>
<evidence type="ECO:0000256" key="1">
    <source>
        <dbReference type="ARBA" id="ARBA00001954"/>
    </source>
</evidence>
<dbReference type="Pfam" id="PF00903">
    <property type="entry name" value="Glyoxalase"/>
    <property type="match status" value="2"/>
</dbReference>
<dbReference type="SUPFAM" id="SSF54593">
    <property type="entry name" value="Glyoxalase/Bleomycin resistance protein/Dihydroxybiphenyl dioxygenase"/>
    <property type="match status" value="2"/>
</dbReference>
<keyword evidence="7 8" id="KW-0408">Iron</keyword>
<dbReference type="GO" id="GO:0008198">
    <property type="term" value="F:ferrous iron binding"/>
    <property type="evidence" value="ECO:0007669"/>
    <property type="project" value="InterPro"/>
</dbReference>
<dbReference type="Gene3D" id="3.10.180.10">
    <property type="entry name" value="2,3-Dihydroxybiphenyl 1,2-Dioxygenase, domain 1"/>
    <property type="match status" value="2"/>
</dbReference>
<evidence type="ECO:0000256" key="4">
    <source>
        <dbReference type="ARBA" id="ARBA00022797"/>
    </source>
</evidence>
<evidence type="ECO:0000256" key="8">
    <source>
        <dbReference type="RuleBase" id="RU000683"/>
    </source>
</evidence>
<proteinExistence type="inferred from homology"/>
<keyword evidence="5 8" id="KW-0223">Dioxygenase</keyword>
<keyword evidence="11" id="KW-1185">Reference proteome</keyword>
<dbReference type="CDD" id="cd16359">
    <property type="entry name" value="VOC_BsCatE_like_C"/>
    <property type="match status" value="1"/>
</dbReference>
<keyword evidence="4 8" id="KW-0058">Aromatic hydrocarbons catabolism</keyword>
<evidence type="ECO:0000256" key="6">
    <source>
        <dbReference type="ARBA" id="ARBA00023002"/>
    </source>
</evidence>
<dbReference type="PROSITE" id="PS51819">
    <property type="entry name" value="VOC"/>
    <property type="match status" value="2"/>
</dbReference>
<keyword evidence="3" id="KW-0479">Metal-binding</keyword>
<evidence type="ECO:0000259" key="9">
    <source>
        <dbReference type="PROSITE" id="PS51819"/>
    </source>
</evidence>
<dbReference type="Proteomes" id="UP000367750">
    <property type="component" value="Unassembled WGS sequence"/>
</dbReference>
<dbReference type="InterPro" id="IPR004360">
    <property type="entry name" value="Glyas_Fos-R_dOase_dom"/>
</dbReference>
<dbReference type="AlphaFoldDB" id="A0A5J5G824"/>
<evidence type="ECO:0000313" key="10">
    <source>
        <dbReference type="EMBL" id="KAA9003960.1"/>
    </source>
</evidence>
<sequence length="285" mass="31608">MSAAVLPSALKLGTVQLRVANLDRSLNYYQDMIGLRLLKREAGFAELGTADGSALLRLREMNRSPRMPRRPAAGLYHYALLLPDRESLGLVLRHLARNGIDVGQGDHLVSEALYIQDPDGNGIELYRDRPRSEWTYDLEGRVVMTTDPVDVEGLMEASSGLVWNGLPDGTVMGHIHFHVGHLEQARQFYCEVLGFDLTARYGRSALFVAAGGYHHHIGLNVWAGEGATPANEDEAGIDFFTLLLPTKKDRDELISRVRKAGWPVEEGQDMLRDPWNIGIRLIAAG</sequence>
<feature type="domain" description="VOC" evidence="9">
    <location>
        <begin position="11"/>
        <end position="128"/>
    </location>
</feature>
<evidence type="ECO:0000313" key="11">
    <source>
        <dbReference type="Proteomes" id="UP000367750"/>
    </source>
</evidence>
<dbReference type="EMBL" id="VYKK01000015">
    <property type="protein sequence ID" value="KAA9003960.1"/>
    <property type="molecule type" value="Genomic_DNA"/>
</dbReference>
<evidence type="ECO:0000256" key="2">
    <source>
        <dbReference type="ARBA" id="ARBA00008784"/>
    </source>
</evidence>
<dbReference type="PROSITE" id="PS00082">
    <property type="entry name" value="EXTRADIOL_DIOXYGENAS"/>
    <property type="match status" value="1"/>
</dbReference>
<evidence type="ECO:0000256" key="5">
    <source>
        <dbReference type="ARBA" id="ARBA00022964"/>
    </source>
</evidence>
<keyword evidence="6 8" id="KW-0560">Oxidoreductase</keyword>
<feature type="domain" description="VOC" evidence="9">
    <location>
        <begin position="171"/>
        <end position="285"/>
    </location>
</feature>
<evidence type="ECO:0000256" key="3">
    <source>
        <dbReference type="ARBA" id="ARBA00022723"/>
    </source>
</evidence>
<comment type="cofactor">
    <cofactor evidence="1 8">
        <name>Fe(2+)</name>
        <dbReference type="ChEBI" id="CHEBI:29033"/>
    </cofactor>
</comment>
<name>A0A5J5G824_9BACL</name>
<dbReference type="PANTHER" id="PTHR43279:SF1">
    <property type="entry name" value="CATECHOL-2,3-DIOXYGENASE"/>
    <property type="match status" value="1"/>
</dbReference>
<dbReference type="GO" id="GO:0051213">
    <property type="term" value="F:dioxygenase activity"/>
    <property type="evidence" value="ECO:0007669"/>
    <property type="project" value="UniProtKB-KW"/>
</dbReference>
<reference evidence="10 11" key="1">
    <citation type="submission" date="2019-09" db="EMBL/GenBank/DDBJ databases">
        <title>Bacillus ochoae sp. nov., Paenibacillus whitsoniae sp. nov., Paenibacillus spiritus sp. nov. Isolated from the Mars Exploration Rover during spacecraft assembly.</title>
        <authorList>
            <person name="Seuylemezian A."/>
            <person name="Vaishampayan P."/>
        </authorList>
    </citation>
    <scope>NUCLEOTIDE SEQUENCE [LARGE SCALE GENOMIC DNA]</scope>
    <source>
        <strain evidence="10 11">MER_111</strain>
    </source>
</reference>
<dbReference type="OrthoDB" id="9792626at2"/>
<dbReference type="InterPro" id="IPR037523">
    <property type="entry name" value="VOC_core"/>
</dbReference>
<dbReference type="PANTHER" id="PTHR43279">
    <property type="entry name" value="CATECHOL-2,3-DIOXYGENASE"/>
    <property type="match status" value="1"/>
</dbReference>
<dbReference type="PROSITE" id="PS00934">
    <property type="entry name" value="GLYOXALASE_I_1"/>
    <property type="match status" value="1"/>
</dbReference>
<dbReference type="InterPro" id="IPR029068">
    <property type="entry name" value="Glyas_Bleomycin-R_OHBP_Dase"/>
</dbReference>
<dbReference type="RefSeq" id="WP_150458315.1">
    <property type="nucleotide sequence ID" value="NZ_VYKK01000015.1"/>
</dbReference>
<comment type="caution">
    <text evidence="10">The sequence shown here is derived from an EMBL/GenBank/DDBJ whole genome shotgun (WGS) entry which is preliminary data.</text>
</comment>
<organism evidence="10 11">
    <name type="scientific">Paenibacillus spiritus</name>
    <dbReference type="NCBI Taxonomy" id="2496557"/>
    <lineage>
        <taxon>Bacteria</taxon>
        <taxon>Bacillati</taxon>
        <taxon>Bacillota</taxon>
        <taxon>Bacilli</taxon>
        <taxon>Bacillales</taxon>
        <taxon>Paenibacillaceae</taxon>
        <taxon>Paenibacillus</taxon>
    </lineage>
</organism>
<dbReference type="GO" id="GO:0004462">
    <property type="term" value="F:lactoylglutathione lyase activity"/>
    <property type="evidence" value="ECO:0007669"/>
    <property type="project" value="InterPro"/>
</dbReference>
<accession>A0A5J5G824</accession>